<dbReference type="RefSeq" id="WP_028729068.1">
    <property type="nucleotide sequence ID" value="NZ_KE386763.1"/>
</dbReference>
<reference evidence="2 3" key="1">
    <citation type="submission" date="2013-04" db="EMBL/GenBank/DDBJ databases">
        <title>The Genome Sequence of Parabacteroides gordonii DSM 23371.</title>
        <authorList>
            <consortium name="The Broad Institute Genomics Platform"/>
            <person name="Earl A."/>
            <person name="Ward D."/>
            <person name="Feldgarden M."/>
            <person name="Gevers D."/>
            <person name="Martens E."/>
            <person name="Sakamoto M."/>
            <person name="Benno Y."/>
            <person name="Suzuki N."/>
            <person name="Matsunaga N."/>
            <person name="Koshihara K."/>
            <person name="Seki M."/>
            <person name="Komiya H."/>
            <person name="Walker B."/>
            <person name="Young S."/>
            <person name="Zeng Q."/>
            <person name="Gargeya S."/>
            <person name="Fitzgerald M."/>
            <person name="Haas B."/>
            <person name="Abouelleil A."/>
            <person name="Allen A.W."/>
            <person name="Alvarado L."/>
            <person name="Arachchi H.M."/>
            <person name="Berlin A.M."/>
            <person name="Chapman S.B."/>
            <person name="Gainer-Dewar J."/>
            <person name="Goldberg J."/>
            <person name="Griggs A."/>
            <person name="Gujja S."/>
            <person name="Hansen M."/>
            <person name="Howarth C."/>
            <person name="Imamovic A."/>
            <person name="Ireland A."/>
            <person name="Larimer J."/>
            <person name="McCowan C."/>
            <person name="Murphy C."/>
            <person name="Pearson M."/>
            <person name="Poon T.W."/>
            <person name="Priest M."/>
            <person name="Roberts A."/>
            <person name="Saif S."/>
            <person name="Shea T."/>
            <person name="Sisk P."/>
            <person name="Sykes S."/>
            <person name="Wortman J."/>
            <person name="Nusbaum C."/>
            <person name="Birren B."/>
        </authorList>
    </citation>
    <scope>NUCLEOTIDE SEQUENCE [LARGE SCALE GENOMIC DNA]</scope>
    <source>
        <strain evidence="2 3">MS-1</strain>
    </source>
</reference>
<dbReference type="InterPro" id="IPR036583">
    <property type="entry name" value="23S_rRNA_IVS_sf"/>
</dbReference>
<organism evidence="2 3">
    <name type="scientific">Parabacteroides gordonii MS-1 = DSM 23371</name>
    <dbReference type="NCBI Taxonomy" id="1203610"/>
    <lineage>
        <taxon>Bacteria</taxon>
        <taxon>Pseudomonadati</taxon>
        <taxon>Bacteroidota</taxon>
        <taxon>Bacteroidia</taxon>
        <taxon>Bacteroidales</taxon>
        <taxon>Tannerellaceae</taxon>
        <taxon>Parabacteroides</taxon>
    </lineage>
</organism>
<feature type="domain" description="bAvd-like" evidence="1">
    <location>
        <begin position="12"/>
        <end position="112"/>
    </location>
</feature>
<dbReference type="CDD" id="cd16376">
    <property type="entry name" value="Avd_like"/>
    <property type="match status" value="1"/>
</dbReference>
<sequence length="114" mass="13466">MALHTETPLYLRTVELIKMIYAVSHHAPREYKYTLMQDIRRDAMNLTRCIYRANVSLDKSPHLIQLVDEFEFLKLEIRLCNDLRIIDTGSYAKLVLLMEDIGRQITGWRKSVIK</sequence>
<evidence type="ECO:0000313" key="2">
    <source>
        <dbReference type="EMBL" id="KKB49375.1"/>
    </source>
</evidence>
<dbReference type="Gene3D" id="1.20.1440.60">
    <property type="entry name" value="23S rRNA-intervening sequence"/>
    <property type="match status" value="1"/>
</dbReference>
<evidence type="ECO:0000259" key="1">
    <source>
        <dbReference type="Pfam" id="PF22296"/>
    </source>
</evidence>
<dbReference type="HOGENOM" id="CLU_144676_1_0_10"/>
<dbReference type="Proteomes" id="UP000033035">
    <property type="component" value="Unassembled WGS sequence"/>
</dbReference>
<dbReference type="SUPFAM" id="SSF158446">
    <property type="entry name" value="IVS-encoded protein-like"/>
    <property type="match status" value="1"/>
</dbReference>
<accession>A0A0F5IVU9</accession>
<keyword evidence="3" id="KW-1185">Reference proteome</keyword>
<dbReference type="EMBL" id="AQHW01000025">
    <property type="protein sequence ID" value="KKB49375.1"/>
    <property type="molecule type" value="Genomic_DNA"/>
</dbReference>
<evidence type="ECO:0000313" key="3">
    <source>
        <dbReference type="Proteomes" id="UP000033035"/>
    </source>
</evidence>
<dbReference type="InterPro" id="IPR055360">
    <property type="entry name" value="bAvd"/>
</dbReference>
<dbReference type="PATRIC" id="fig|1203610.3.peg.4521"/>
<proteinExistence type="predicted"/>
<name>A0A0F5IVU9_9BACT</name>
<protein>
    <recommendedName>
        <fullName evidence="1">bAvd-like domain-containing protein</fullName>
    </recommendedName>
</protein>
<gene>
    <name evidence="2" type="ORF">HMPREF1536_04439</name>
</gene>
<dbReference type="STRING" id="1203610.HMPREF1536_04439"/>
<dbReference type="Pfam" id="PF22296">
    <property type="entry name" value="bAvd"/>
    <property type="match status" value="1"/>
</dbReference>
<dbReference type="AlphaFoldDB" id="A0A0F5IVU9"/>
<comment type="caution">
    <text evidence="2">The sequence shown here is derived from an EMBL/GenBank/DDBJ whole genome shotgun (WGS) entry which is preliminary data.</text>
</comment>